<protein>
    <submittedName>
        <fullName evidence="3">Uncharacterized protein</fullName>
    </submittedName>
</protein>
<dbReference type="Proteomes" id="UP000324748">
    <property type="component" value="Unassembled WGS sequence"/>
</dbReference>
<dbReference type="Proteomes" id="UP000325313">
    <property type="component" value="Unassembled WGS sequence"/>
</dbReference>
<gene>
    <name evidence="3" type="ORF">PGT21_009493</name>
    <name evidence="2" type="ORF">PGTUg99_030988</name>
</gene>
<keyword evidence="4" id="KW-1185">Reference proteome</keyword>
<comment type="caution">
    <text evidence="3">The sequence shown here is derived from an EMBL/GenBank/DDBJ whole genome shotgun (WGS) entry which is preliminary data.</text>
</comment>
<evidence type="ECO:0000313" key="4">
    <source>
        <dbReference type="Proteomes" id="UP000324748"/>
    </source>
</evidence>
<evidence type="ECO:0000313" key="3">
    <source>
        <dbReference type="EMBL" id="KAA1071488.1"/>
    </source>
</evidence>
<feature type="region of interest" description="Disordered" evidence="1">
    <location>
        <begin position="199"/>
        <end position="223"/>
    </location>
</feature>
<organism evidence="3 4">
    <name type="scientific">Puccinia graminis f. sp. tritici</name>
    <dbReference type="NCBI Taxonomy" id="56615"/>
    <lineage>
        <taxon>Eukaryota</taxon>
        <taxon>Fungi</taxon>
        <taxon>Dikarya</taxon>
        <taxon>Basidiomycota</taxon>
        <taxon>Pucciniomycotina</taxon>
        <taxon>Pucciniomycetes</taxon>
        <taxon>Pucciniales</taxon>
        <taxon>Pucciniaceae</taxon>
        <taxon>Puccinia</taxon>
    </lineage>
</organism>
<dbReference type="EMBL" id="VSWC01000170">
    <property type="protein sequence ID" value="KAA1071488.1"/>
    <property type="molecule type" value="Genomic_DNA"/>
</dbReference>
<proteinExistence type="predicted"/>
<dbReference type="AlphaFoldDB" id="A0A5B0M631"/>
<accession>A0A5B0M631</accession>
<name>A0A5B0M631_PUCGR</name>
<dbReference type="EMBL" id="VDEP01000507">
    <property type="protein sequence ID" value="KAA1067283.1"/>
    <property type="molecule type" value="Genomic_DNA"/>
</dbReference>
<evidence type="ECO:0000313" key="2">
    <source>
        <dbReference type="EMBL" id="KAA1067283.1"/>
    </source>
</evidence>
<reference evidence="4 5" key="1">
    <citation type="submission" date="2019-05" db="EMBL/GenBank/DDBJ databases">
        <title>Emergence of the Ug99 lineage of the wheat stem rust pathogen through somatic hybridization.</title>
        <authorList>
            <person name="Li F."/>
            <person name="Upadhyaya N.M."/>
            <person name="Sperschneider J."/>
            <person name="Matny O."/>
            <person name="Nguyen-Phuc H."/>
            <person name="Mago R."/>
            <person name="Raley C."/>
            <person name="Miller M.E."/>
            <person name="Silverstein K.A.T."/>
            <person name="Henningsen E."/>
            <person name="Hirsch C.D."/>
            <person name="Visser B."/>
            <person name="Pretorius Z.A."/>
            <person name="Steffenson B.J."/>
            <person name="Schwessinger B."/>
            <person name="Dodds P.N."/>
            <person name="Figueroa M."/>
        </authorList>
    </citation>
    <scope>NUCLEOTIDE SEQUENCE [LARGE SCALE GENOMIC DNA]</scope>
    <source>
        <strain evidence="3">21-0</strain>
        <strain evidence="2 5">Ug99</strain>
    </source>
</reference>
<evidence type="ECO:0000313" key="5">
    <source>
        <dbReference type="Proteomes" id="UP000325313"/>
    </source>
</evidence>
<sequence>MLSTLGNIYMVDTFFLKALWLIISPEILAFQYRSGLQDNGGTLWDVVDPTRKFGSLSEDILAASPSFQGVGIASQNPITHLNHQQQEFSTLGTYTHSIIQPGTQEESIPHREKRQKLAELDLPGDQESSFHAGVLSTSEPTEWFSSTANIEGSLGHQAEAYPQPFKPPTAQTSHILLPGYDSLHDAGLDSFQPASNIFHLTSTSKGPEPSHQPDSRSSHFDASLSWPSDLDSFHEQQSLKQLDEWLNGADFLETITNPTENHQEEQSMRTDLSSEESNFDESAFLSQLLVDHDIFHEQSEQIGDSHGVISEALEQQRPKPTVIQKEDHSLISKISSEASEPRHIVEYLLDKDSGARRTLVNHEKLHDQPEESNSHFIQRKVIDNPQNNMRETGMTEPSLESLLRIYSYPKDSMSGIFLARFTKKFEREINAHFLHYKVRKKAYSTYKMKDFSAIVSPVYRGRGKFIVRPIGKPADNEDNYTGKTLAGMFDSLLQWLIFINTTMLRSRNQKVLYEQELSSHERVTDWLLVKSFRPLDNSFPVLGIVTSPTAKTFGTVQALLVRYLTEESSTTDIIKLCVIIIQQHHRETNHKFDGCILDEGPDLIPHIEALLYEATNSRIRVDNFEQSLAMPIDRIGSFKIPDLSLFPESYKPTESYIIPPLGKYAKEIWDTLNSERAVISKMERTPVLGLPVELVGYQRRTITEPTLFNIKIIRKTGFAIHKDELKKKLQSLFYHLGSCHRLAFHHLVSHKDNALEIPTDDTFFQWITNMMLAPGYHYYPLFGEVELLKSSIMFEASNFNEVQIYLLNYFSDTQSDRIVIQVSLALIGYWYRTYFESDQTYWNTMISSLKNYPRTYTN</sequence>
<dbReference type="OrthoDB" id="2495337at2759"/>
<evidence type="ECO:0000256" key="1">
    <source>
        <dbReference type="SAM" id="MobiDB-lite"/>
    </source>
</evidence>